<reference evidence="3" key="1">
    <citation type="submission" date="2025-08" db="UniProtKB">
        <authorList>
            <consortium name="RefSeq"/>
        </authorList>
    </citation>
    <scope>IDENTIFICATION</scope>
    <source>
        <tissue evidence="3">Tentacle</tissue>
    </source>
</reference>
<proteinExistence type="predicted"/>
<name>A0A6P8HTD1_ACTTE</name>
<dbReference type="Proteomes" id="UP000515163">
    <property type="component" value="Unplaced"/>
</dbReference>
<evidence type="ECO:0000313" key="3">
    <source>
        <dbReference type="RefSeq" id="XP_031559654.1"/>
    </source>
</evidence>
<evidence type="ECO:0000313" key="2">
    <source>
        <dbReference type="Proteomes" id="UP000515163"/>
    </source>
</evidence>
<dbReference type="GeneID" id="116295840"/>
<accession>A0A6P8HTD1</accession>
<dbReference type="InParanoid" id="A0A6P8HTD1"/>
<organism evidence="2 3">
    <name type="scientific">Actinia tenebrosa</name>
    <name type="common">Australian red waratah sea anemone</name>
    <dbReference type="NCBI Taxonomy" id="6105"/>
    <lineage>
        <taxon>Eukaryota</taxon>
        <taxon>Metazoa</taxon>
        <taxon>Cnidaria</taxon>
        <taxon>Anthozoa</taxon>
        <taxon>Hexacorallia</taxon>
        <taxon>Actiniaria</taxon>
        <taxon>Actiniidae</taxon>
        <taxon>Actinia</taxon>
    </lineage>
</organism>
<keyword evidence="1" id="KW-0472">Membrane</keyword>
<gene>
    <name evidence="3" type="primary">LOC116295840</name>
</gene>
<keyword evidence="1" id="KW-0812">Transmembrane</keyword>
<sequence length="171" mass="20075">MVKVFIKNSFPIFIVMLGFLFLFIDDCNPLPRFLEKAGTMKKEAKTYDALGSILLDTASMRLQQLKQQQQHEQQQQQRSELFSGFHEDISNNERHMTRVKRSVQTCIANVTINKEKDRQPFMILEMTCKRQTGCTPIKRTQKVIKYLGKYREEDVYMIDTYTYIANCILSS</sequence>
<keyword evidence="1" id="KW-1133">Transmembrane helix</keyword>
<evidence type="ECO:0000256" key="1">
    <source>
        <dbReference type="SAM" id="Phobius"/>
    </source>
</evidence>
<feature type="transmembrane region" description="Helical" evidence="1">
    <location>
        <begin position="6"/>
        <end position="24"/>
    </location>
</feature>
<keyword evidence="2" id="KW-1185">Reference proteome</keyword>
<dbReference type="AlphaFoldDB" id="A0A6P8HTD1"/>
<dbReference type="RefSeq" id="XP_031559654.1">
    <property type="nucleotide sequence ID" value="XM_031703794.1"/>
</dbReference>
<dbReference type="OrthoDB" id="10284108at2759"/>
<protein>
    <submittedName>
        <fullName evidence="3">Uncharacterized protein LOC116295840 isoform X2</fullName>
    </submittedName>
</protein>